<dbReference type="InterPro" id="IPR038673">
    <property type="entry name" value="OprB_sf"/>
</dbReference>
<evidence type="ECO:0000313" key="3">
    <source>
        <dbReference type="EMBL" id="MDI7925115.1"/>
    </source>
</evidence>
<protein>
    <submittedName>
        <fullName evidence="3">Carbohydrate porin</fullName>
    </submittedName>
</protein>
<dbReference type="Gene3D" id="2.40.160.180">
    <property type="entry name" value="Carbohydrate-selective porin OprB"/>
    <property type="match status" value="1"/>
</dbReference>
<evidence type="ECO:0000256" key="2">
    <source>
        <dbReference type="RuleBase" id="RU363072"/>
    </source>
</evidence>
<dbReference type="InterPro" id="IPR007049">
    <property type="entry name" value="Carb-sel_porin_OprB"/>
</dbReference>
<name>A0AAE3QKE3_9HYPH</name>
<comment type="caution">
    <text evidence="3">The sequence shown here is derived from an EMBL/GenBank/DDBJ whole genome shotgun (WGS) entry which is preliminary data.</text>
</comment>
<dbReference type="Pfam" id="PF04966">
    <property type="entry name" value="OprB"/>
    <property type="match status" value="1"/>
</dbReference>
<dbReference type="EMBL" id="JALDYZ010000024">
    <property type="protein sequence ID" value="MDI7925115.1"/>
    <property type="molecule type" value="Genomic_DNA"/>
</dbReference>
<evidence type="ECO:0000313" key="4">
    <source>
        <dbReference type="Proteomes" id="UP001161580"/>
    </source>
</evidence>
<dbReference type="RefSeq" id="WP_311788566.1">
    <property type="nucleotide sequence ID" value="NZ_JALDYY010000016.1"/>
</dbReference>
<dbReference type="InterPro" id="IPR052932">
    <property type="entry name" value="OprB_Porin"/>
</dbReference>
<comment type="similarity">
    <text evidence="1 2">Belongs to the OprB family.</text>
</comment>
<proteinExistence type="inferred from homology"/>
<gene>
    <name evidence="3" type="ORF">MRS75_23990</name>
</gene>
<dbReference type="PANTHER" id="PTHR37944:SF1">
    <property type="entry name" value="PORIN B"/>
    <property type="match status" value="1"/>
</dbReference>
<accession>A0AAE3QKE3</accession>
<dbReference type="Proteomes" id="UP001161580">
    <property type="component" value="Unassembled WGS sequence"/>
</dbReference>
<dbReference type="GO" id="GO:0015288">
    <property type="term" value="F:porin activity"/>
    <property type="evidence" value="ECO:0007669"/>
    <property type="project" value="InterPro"/>
</dbReference>
<dbReference type="GO" id="GO:0008643">
    <property type="term" value="P:carbohydrate transport"/>
    <property type="evidence" value="ECO:0007669"/>
    <property type="project" value="InterPro"/>
</dbReference>
<dbReference type="AlphaFoldDB" id="A0AAE3QKE3"/>
<sequence length="444" mass="46399">MGSRKEQIRALPLAVVSTVVAWGEAARAEDGAPPSFEETTLTGDWDGYRDWLTDRGVTFTITQTSDVLGNPSGGIKTGTAYDGVFQFQGDFDMERLAGWSGAAVHVSGYAIQGRGLSASDIGNLLTVTSVEAEAGVRLGEFYLSQDLLGNALTLKVGQILADQSFAISNTASLFVNSTFGWPGIFASDLPGGGPAYPLATPGVQVIAKPNEAWTFQAALFNGSPTGDSPAGNANGLGFPIGNGVLAIVESSYGYDLDAGAGLAGTLKLGAWYNSEEFDSVLTASNGLPQRLSGNAAIYGVVDQALWREKSGGDVGLDGFARLAMVPRQDRNLINWYFDTGLSYKGPFKGREADVAGIAFAYAHISDDVADLTEATNALDGTSTPVPTSEAVIEITYQAAITPALSVQPFFQYIIRPGGRAADPNRPGSAIPNATVLGLRVAATF</sequence>
<keyword evidence="4" id="KW-1185">Reference proteome</keyword>
<dbReference type="PANTHER" id="PTHR37944">
    <property type="entry name" value="PORIN B"/>
    <property type="match status" value="1"/>
</dbReference>
<dbReference type="GO" id="GO:0016020">
    <property type="term" value="C:membrane"/>
    <property type="evidence" value="ECO:0007669"/>
    <property type="project" value="InterPro"/>
</dbReference>
<evidence type="ECO:0000256" key="1">
    <source>
        <dbReference type="ARBA" id="ARBA00008769"/>
    </source>
</evidence>
<organism evidence="3 4">
    <name type="scientific">Ferirhizobium litorale</name>
    <dbReference type="NCBI Taxonomy" id="2927786"/>
    <lineage>
        <taxon>Bacteria</taxon>
        <taxon>Pseudomonadati</taxon>
        <taxon>Pseudomonadota</taxon>
        <taxon>Alphaproteobacteria</taxon>
        <taxon>Hyphomicrobiales</taxon>
        <taxon>Rhizobiaceae</taxon>
        <taxon>Ferirhizobium</taxon>
    </lineage>
</organism>
<reference evidence="3" key="1">
    <citation type="submission" date="2022-03" db="EMBL/GenBank/DDBJ databases">
        <title>Fererhizobium litorale gen. nov., sp. nov., isolated from sandy sediments of the Sea of Japan seashore.</title>
        <authorList>
            <person name="Romanenko L."/>
            <person name="Kurilenko V."/>
            <person name="Otstavnykh N."/>
            <person name="Svetashev V."/>
            <person name="Tekutyeva L."/>
            <person name="Isaeva M."/>
            <person name="Mikhailov V."/>
        </authorList>
    </citation>
    <scope>NUCLEOTIDE SEQUENCE</scope>
    <source>
        <strain evidence="3">KMM 9576</strain>
    </source>
</reference>